<dbReference type="AlphaFoldDB" id="A0A830GIH0"/>
<protein>
    <submittedName>
        <fullName evidence="2">Uncharacterized protein</fullName>
    </submittedName>
</protein>
<feature type="transmembrane region" description="Helical" evidence="1">
    <location>
        <begin position="20"/>
        <end position="40"/>
    </location>
</feature>
<sequence length="113" mass="11961">MNWPGHLGFHLGDVHVGFGAVLLVSGVATATLCALGLAAYRRRGSRAYLLVALALSALVARPLLAGLSMVGVVSPDSHHTLEHAADALLVALVLGAVYYSRRIEKRLDNEGYE</sequence>
<evidence type="ECO:0000313" key="2">
    <source>
        <dbReference type="EMBL" id="GGN85524.1"/>
    </source>
</evidence>
<proteinExistence type="predicted"/>
<keyword evidence="1" id="KW-0472">Membrane</keyword>
<dbReference type="EMBL" id="BMOU01000001">
    <property type="protein sequence ID" value="GGN85524.1"/>
    <property type="molecule type" value="Genomic_DNA"/>
</dbReference>
<evidence type="ECO:0000313" key="3">
    <source>
        <dbReference type="Proteomes" id="UP000605784"/>
    </source>
</evidence>
<feature type="transmembrane region" description="Helical" evidence="1">
    <location>
        <begin position="83"/>
        <end position="100"/>
    </location>
</feature>
<keyword evidence="1" id="KW-0812">Transmembrane</keyword>
<reference evidence="2" key="2">
    <citation type="submission" date="2020-09" db="EMBL/GenBank/DDBJ databases">
        <authorList>
            <person name="Sun Q."/>
            <person name="Ohkuma M."/>
        </authorList>
    </citation>
    <scope>NUCLEOTIDE SEQUENCE</scope>
    <source>
        <strain evidence="2">JCM 17820</strain>
    </source>
</reference>
<organism evidence="2 3">
    <name type="scientific">Haloarcula pellucida</name>
    <dbReference type="NCBI Taxonomy" id="1427151"/>
    <lineage>
        <taxon>Archaea</taxon>
        <taxon>Methanobacteriati</taxon>
        <taxon>Methanobacteriota</taxon>
        <taxon>Stenosarchaea group</taxon>
        <taxon>Halobacteria</taxon>
        <taxon>Halobacteriales</taxon>
        <taxon>Haloarculaceae</taxon>
        <taxon>Haloarcula</taxon>
    </lineage>
</organism>
<dbReference type="Pfam" id="PF24283">
    <property type="entry name" value="DUF7471"/>
    <property type="match status" value="1"/>
</dbReference>
<name>A0A830GIH0_9EURY</name>
<dbReference type="InterPro" id="IPR055894">
    <property type="entry name" value="DUF7471"/>
</dbReference>
<keyword evidence="1" id="KW-1133">Transmembrane helix</keyword>
<gene>
    <name evidence="2" type="ORF">GCM10009030_02080</name>
</gene>
<keyword evidence="3" id="KW-1185">Reference proteome</keyword>
<feature type="transmembrane region" description="Helical" evidence="1">
    <location>
        <begin position="47"/>
        <end position="71"/>
    </location>
</feature>
<accession>A0A830GIH0</accession>
<comment type="caution">
    <text evidence="2">The sequence shown here is derived from an EMBL/GenBank/DDBJ whole genome shotgun (WGS) entry which is preliminary data.</text>
</comment>
<dbReference type="RefSeq" id="WP_188993744.1">
    <property type="nucleotide sequence ID" value="NZ_BMOU01000001.1"/>
</dbReference>
<dbReference type="Proteomes" id="UP000605784">
    <property type="component" value="Unassembled WGS sequence"/>
</dbReference>
<evidence type="ECO:0000256" key="1">
    <source>
        <dbReference type="SAM" id="Phobius"/>
    </source>
</evidence>
<reference evidence="2" key="1">
    <citation type="journal article" date="2014" name="Int. J. Syst. Evol. Microbiol.">
        <title>Complete genome sequence of Corynebacterium casei LMG S-19264T (=DSM 44701T), isolated from a smear-ripened cheese.</title>
        <authorList>
            <consortium name="US DOE Joint Genome Institute (JGI-PGF)"/>
            <person name="Walter F."/>
            <person name="Albersmeier A."/>
            <person name="Kalinowski J."/>
            <person name="Ruckert C."/>
        </authorList>
    </citation>
    <scope>NUCLEOTIDE SEQUENCE</scope>
    <source>
        <strain evidence="2">JCM 17820</strain>
    </source>
</reference>